<dbReference type="InterPro" id="IPR001412">
    <property type="entry name" value="aa-tRNA-synth_I_CS"/>
</dbReference>
<dbReference type="InterPro" id="IPR002300">
    <property type="entry name" value="aa-tRNA-synth_Ia"/>
</dbReference>
<reference evidence="8" key="1">
    <citation type="submission" date="2013-10" db="EMBL/GenBank/DDBJ databases">
        <title>Genomic analysis of the causative agents of coccidiosis in chickens.</title>
        <authorList>
            <person name="Reid A.J."/>
            <person name="Blake D."/>
            <person name="Billington K."/>
            <person name="Browne H."/>
            <person name="Dunn M."/>
            <person name="Hung S."/>
            <person name="Kawahara F."/>
            <person name="Miranda-Saavedra D."/>
            <person name="Mourier T."/>
            <person name="Nagra H."/>
            <person name="Otto T.D."/>
            <person name="Rawlings N."/>
            <person name="Sanchez A."/>
            <person name="Sanders M."/>
            <person name="Subramaniam C."/>
            <person name="Tay Y."/>
            <person name="Dear P."/>
            <person name="Doerig C."/>
            <person name="Gruber A."/>
            <person name="Parkinson J."/>
            <person name="Shirley M."/>
            <person name="Wan K.L."/>
            <person name="Berriman M."/>
            <person name="Tomley F."/>
            <person name="Pain A."/>
        </authorList>
    </citation>
    <scope>NUCLEOTIDE SEQUENCE [LARGE SCALE GENOMIC DNA]</scope>
    <source>
        <strain evidence="8">Houghton</strain>
    </source>
</reference>
<dbReference type="OrthoDB" id="1706657at2759"/>
<dbReference type="AlphaFoldDB" id="U6MQW0"/>
<dbReference type="InterPro" id="IPR014729">
    <property type="entry name" value="Rossmann-like_a/b/a_fold"/>
</dbReference>
<dbReference type="VEuPathDB" id="ToxoDB:ENH_00006020"/>
<dbReference type="SUPFAM" id="SSF52374">
    <property type="entry name" value="Nucleotidylyl transferase"/>
    <property type="match status" value="1"/>
</dbReference>
<organism evidence="8 9">
    <name type="scientific">Eimeria necatrix</name>
    <dbReference type="NCBI Taxonomy" id="51315"/>
    <lineage>
        <taxon>Eukaryota</taxon>
        <taxon>Sar</taxon>
        <taxon>Alveolata</taxon>
        <taxon>Apicomplexa</taxon>
        <taxon>Conoidasida</taxon>
        <taxon>Coccidia</taxon>
        <taxon>Eucoccidiorida</taxon>
        <taxon>Eimeriorina</taxon>
        <taxon>Eimeriidae</taxon>
        <taxon>Eimeria</taxon>
    </lineage>
</organism>
<name>U6MQW0_9EIME</name>
<reference evidence="8" key="2">
    <citation type="submission" date="2013-10" db="EMBL/GenBank/DDBJ databases">
        <authorList>
            <person name="Aslett M."/>
        </authorList>
    </citation>
    <scope>NUCLEOTIDE SEQUENCE [LARGE SCALE GENOMIC DNA]</scope>
    <source>
        <strain evidence="8">Houghton</strain>
    </source>
</reference>
<dbReference type="GO" id="GO:0006428">
    <property type="term" value="P:isoleucyl-tRNA aminoacylation"/>
    <property type="evidence" value="ECO:0007669"/>
    <property type="project" value="TreeGrafter"/>
</dbReference>
<dbReference type="Proteomes" id="UP000030754">
    <property type="component" value="Unassembled WGS sequence"/>
</dbReference>
<evidence type="ECO:0000259" key="7">
    <source>
        <dbReference type="Pfam" id="PF00133"/>
    </source>
</evidence>
<dbReference type="RefSeq" id="XP_013433950.1">
    <property type="nucleotide sequence ID" value="XM_013578496.1"/>
</dbReference>
<dbReference type="GeneID" id="25470793"/>
<dbReference type="PANTHER" id="PTHR42780">
    <property type="entry name" value="SOLEUCYL-TRNA SYNTHETASE"/>
    <property type="match status" value="1"/>
</dbReference>
<keyword evidence="1" id="KW-0436">Ligase</keyword>
<evidence type="ECO:0000256" key="3">
    <source>
        <dbReference type="ARBA" id="ARBA00022840"/>
    </source>
</evidence>
<evidence type="ECO:0000313" key="9">
    <source>
        <dbReference type="Proteomes" id="UP000030754"/>
    </source>
</evidence>
<feature type="domain" description="Aminoacyl-tRNA synthetase class Ia" evidence="7">
    <location>
        <begin position="35"/>
        <end position="81"/>
    </location>
</feature>
<dbReference type="PANTHER" id="PTHR42780:SF1">
    <property type="entry name" value="ISOLEUCINE--TRNA LIGASE, CYTOPLASMIC"/>
    <property type="match status" value="1"/>
</dbReference>
<dbReference type="GO" id="GO:0004822">
    <property type="term" value="F:isoleucine-tRNA ligase activity"/>
    <property type="evidence" value="ECO:0007669"/>
    <property type="project" value="InterPro"/>
</dbReference>
<evidence type="ECO:0000256" key="2">
    <source>
        <dbReference type="ARBA" id="ARBA00022741"/>
    </source>
</evidence>
<evidence type="ECO:0000256" key="1">
    <source>
        <dbReference type="ARBA" id="ARBA00022598"/>
    </source>
</evidence>
<evidence type="ECO:0000256" key="5">
    <source>
        <dbReference type="ARBA" id="ARBA00023146"/>
    </source>
</evidence>
<sequence length="86" mass="9555">MGAGESPSQGGTSEGLTFEPLSERPNFPQLEEETLRVWREEKTFEKSLKLSKDKPPFSFYDGPPFATGLPHYGHILAGTIKVGFRV</sequence>
<dbReference type="Pfam" id="PF00133">
    <property type="entry name" value="tRNA-synt_1"/>
    <property type="match status" value="1"/>
</dbReference>
<accession>U6MQW0</accession>
<dbReference type="InterPro" id="IPR023586">
    <property type="entry name" value="Ile-tRNA-ligase_type2"/>
</dbReference>
<gene>
    <name evidence="8" type="ORF">ENH_00006020</name>
</gene>
<dbReference type="PROSITE" id="PS00178">
    <property type="entry name" value="AA_TRNA_LIGASE_I"/>
    <property type="match status" value="1"/>
</dbReference>
<evidence type="ECO:0000256" key="4">
    <source>
        <dbReference type="ARBA" id="ARBA00022917"/>
    </source>
</evidence>
<dbReference type="Gene3D" id="3.40.50.620">
    <property type="entry name" value="HUPs"/>
    <property type="match status" value="1"/>
</dbReference>
<keyword evidence="3" id="KW-0067">ATP-binding</keyword>
<keyword evidence="2" id="KW-0547">Nucleotide-binding</keyword>
<proteinExistence type="predicted"/>
<evidence type="ECO:0000313" key="8">
    <source>
        <dbReference type="EMBL" id="CDJ65483.1"/>
    </source>
</evidence>
<feature type="region of interest" description="Disordered" evidence="6">
    <location>
        <begin position="1"/>
        <end position="28"/>
    </location>
</feature>
<keyword evidence="4" id="KW-0648">Protein biosynthesis</keyword>
<keyword evidence="5 8" id="KW-0030">Aminoacyl-tRNA synthetase</keyword>
<dbReference type="EMBL" id="HG723180">
    <property type="protein sequence ID" value="CDJ65483.1"/>
    <property type="molecule type" value="Genomic_DNA"/>
</dbReference>
<evidence type="ECO:0000256" key="6">
    <source>
        <dbReference type="SAM" id="MobiDB-lite"/>
    </source>
</evidence>
<protein>
    <submittedName>
        <fullName evidence="8">Isoleucine-tRNA synthetase (Predicted), related</fullName>
    </submittedName>
</protein>
<dbReference type="GO" id="GO:0005524">
    <property type="term" value="F:ATP binding"/>
    <property type="evidence" value="ECO:0007669"/>
    <property type="project" value="UniProtKB-KW"/>
</dbReference>
<keyword evidence="9" id="KW-1185">Reference proteome</keyword>
<feature type="compositionally biased region" description="Polar residues" evidence="6">
    <location>
        <begin position="1"/>
        <end position="15"/>
    </location>
</feature>